<evidence type="ECO:0000259" key="9">
    <source>
        <dbReference type="PROSITE" id="PS51845"/>
    </source>
</evidence>
<evidence type="ECO:0000256" key="4">
    <source>
        <dbReference type="ARBA" id="ARBA00022801"/>
    </source>
</evidence>
<evidence type="ECO:0000256" key="7">
    <source>
        <dbReference type="PIRSR" id="PIRSR623088-3"/>
    </source>
</evidence>
<dbReference type="PANTHER" id="PTHR11347">
    <property type="entry name" value="CYCLIC NUCLEOTIDE PHOSPHODIESTERASE"/>
    <property type="match status" value="1"/>
</dbReference>
<comment type="similarity">
    <text evidence="1 8">Belongs to the cyclic nucleotide phosphodiesterase family.</text>
</comment>
<dbReference type="FunFam" id="1.10.1300.10:FF:000003">
    <property type="entry name" value="Phosphodiesterase"/>
    <property type="match status" value="1"/>
</dbReference>
<dbReference type="InterPro" id="IPR023174">
    <property type="entry name" value="PDEase_CS"/>
</dbReference>
<feature type="domain" description="PDEase" evidence="9">
    <location>
        <begin position="477"/>
        <end position="799"/>
    </location>
</feature>
<name>A0AAN0J281_AMPQE</name>
<dbReference type="Gene3D" id="1.10.1300.10">
    <property type="entry name" value="3'5'-cyclic nucleotide phosphodiesterase, catalytic domain"/>
    <property type="match status" value="1"/>
</dbReference>
<dbReference type="CDD" id="cd00077">
    <property type="entry name" value="HDc"/>
    <property type="match status" value="1"/>
</dbReference>
<proteinExistence type="inferred from homology"/>
<feature type="binding site" evidence="6">
    <location>
        <position position="593"/>
    </location>
    <ligand>
        <name>AMP</name>
        <dbReference type="ChEBI" id="CHEBI:456215"/>
    </ligand>
</feature>
<dbReference type="PRINTS" id="PR00387">
    <property type="entry name" value="PDIESTERASE1"/>
</dbReference>
<dbReference type="EC" id="3.1.4.-" evidence="8"/>
<dbReference type="GO" id="GO:0007165">
    <property type="term" value="P:signal transduction"/>
    <property type="evidence" value="ECO:0007669"/>
    <property type="project" value="InterPro"/>
</dbReference>
<keyword evidence="2" id="KW-0140">cGMP</keyword>
<gene>
    <name evidence="10" type="primary">100640664</name>
</gene>
<keyword evidence="3 7" id="KW-0479">Metal-binding</keyword>
<reference evidence="11" key="1">
    <citation type="journal article" date="2010" name="Nature">
        <title>The Amphimedon queenslandica genome and the evolution of animal complexity.</title>
        <authorList>
            <person name="Srivastava M."/>
            <person name="Simakov O."/>
            <person name="Chapman J."/>
            <person name="Fahey B."/>
            <person name="Gauthier M.E."/>
            <person name="Mitros T."/>
            <person name="Richards G.S."/>
            <person name="Conaco C."/>
            <person name="Dacre M."/>
            <person name="Hellsten U."/>
            <person name="Larroux C."/>
            <person name="Putnam N.H."/>
            <person name="Stanke M."/>
            <person name="Adamska M."/>
            <person name="Darling A."/>
            <person name="Degnan S.M."/>
            <person name="Oakley T.H."/>
            <person name="Plachetzki D.C."/>
            <person name="Zhai Y."/>
            <person name="Adamski M."/>
            <person name="Calcino A."/>
            <person name="Cummins S.F."/>
            <person name="Goodstein D.M."/>
            <person name="Harris C."/>
            <person name="Jackson D.J."/>
            <person name="Leys S.P."/>
            <person name="Shu S."/>
            <person name="Woodcroft B.J."/>
            <person name="Vervoort M."/>
            <person name="Kosik K.S."/>
            <person name="Manning G."/>
            <person name="Degnan B.M."/>
            <person name="Rokhsar D.S."/>
        </authorList>
    </citation>
    <scope>NUCLEOTIDE SEQUENCE [LARGE SCALE GENOMIC DNA]</scope>
</reference>
<feature type="active site" description="Proton donor" evidence="5">
    <location>
        <position position="553"/>
    </location>
</feature>
<feature type="binding site" evidence="7">
    <location>
        <position position="557"/>
    </location>
    <ligand>
        <name>Zn(2+)</name>
        <dbReference type="ChEBI" id="CHEBI:29105"/>
        <label>1</label>
    </ligand>
</feature>
<dbReference type="PROSITE" id="PS51845">
    <property type="entry name" value="PDEASE_I_2"/>
    <property type="match status" value="1"/>
</dbReference>
<dbReference type="EnsemblMetazoa" id="XM_019995278.1">
    <property type="protein sequence ID" value="XP_019850837.1"/>
    <property type="gene ID" value="LOC100640664"/>
</dbReference>
<feature type="binding site" evidence="7">
    <location>
        <position position="593"/>
    </location>
    <ligand>
        <name>Zn(2+)</name>
        <dbReference type="ChEBI" id="CHEBI:29105"/>
        <label>2</label>
    </ligand>
</feature>
<dbReference type="SUPFAM" id="SSF55781">
    <property type="entry name" value="GAF domain-like"/>
    <property type="match status" value="2"/>
</dbReference>
<dbReference type="InterPro" id="IPR002073">
    <property type="entry name" value="PDEase_catalytic_dom"/>
</dbReference>
<feature type="binding site" evidence="6">
    <location>
        <position position="756"/>
    </location>
    <ligand>
        <name>AMP</name>
        <dbReference type="ChEBI" id="CHEBI:456215"/>
    </ligand>
</feature>
<evidence type="ECO:0000256" key="2">
    <source>
        <dbReference type="ARBA" id="ARBA00022535"/>
    </source>
</evidence>
<sequence length="864" mass="98149">MSKLNRKSVSEWLDSNEEIGKEIVANFLMKRPVFWKEMVEQQTHHTVASRRLTLHRLSIAGAPGPLLPFAGDCEGITSSGVNMKRFTSGPIMIPKKSKDQLRKLNKQDLFMELLKDVISPEFDVYSLSHKILVNVLLLIDGDRSSLFFVEGSKENPILISRLFDVTAHSQLESVLHDDSEAIKIPFGVGIVGQVAKTGELINLKDAYDSPYFNKEIDKLTGYRTKALLCMPIKTSSGEVIGVAQVMNKHNDGEFTEEDVEVFNTYMTFCAIGLTNSHLFELSFTHSRRLQMLLELTKKLFEDTTSMEEMIECIMSEALKLIPCEKCIVVVVDKKTENDVTFKIAIQFNGKETETLTTIDPEHIDGYDVIIKVAQTCEQIITNDDGAQQSKTTLSISSNSNMLCMPVFNDKGDLMAIVKLDNKLNGLPFNDMEQESFQVFSMYCGLAIHNVLNYEKIKRANAKQTVALEVLSYHAAASLDETERLMSMSIQNIKDAELVSFTFDDLKFTDDETVLASVLMFKEMGFTHRFHIDDKSLFRWVLTVRKNYRPVLYHNWRHAFNVAQAMFTIMSGRIGCQFTDIEKLSLLIACFSHDLDHRGTNNAFQSKIESPLAQLYTTSTMEHHHFNHCIMILNCDSNKLLQNVSSETYEKIIRVIEDAILSTDLSLYFKNRSKFFDMINSGEFDSSDVIHRDLMRGMLMTACDVAAVSKPWRIQRRVADLVMKEFFQQGDMERENLNMTPVAIMDRRKIDELPQMQAGFIKGVCLPLYKVLAKFSPEFLPMADGAQFNLNGWEERIKSPGIDRHGSISVSHRSMSITPSITESTPIPASATSTVNQRLGLIEAWVDHTQDERNTTRRNRKCNVL</sequence>
<organism evidence="10 11">
    <name type="scientific">Amphimedon queenslandica</name>
    <name type="common">Sponge</name>
    <dbReference type="NCBI Taxonomy" id="400682"/>
    <lineage>
        <taxon>Eukaryota</taxon>
        <taxon>Metazoa</taxon>
        <taxon>Porifera</taxon>
        <taxon>Demospongiae</taxon>
        <taxon>Heteroscleromorpha</taxon>
        <taxon>Haplosclerida</taxon>
        <taxon>Niphatidae</taxon>
        <taxon>Amphimedon</taxon>
    </lineage>
</organism>
<evidence type="ECO:0000256" key="8">
    <source>
        <dbReference type="RuleBase" id="RU363067"/>
    </source>
</evidence>
<feature type="binding site" evidence="7">
    <location>
        <position position="703"/>
    </location>
    <ligand>
        <name>Zn(2+)</name>
        <dbReference type="ChEBI" id="CHEBI:29105"/>
        <label>1</label>
    </ligand>
</feature>
<dbReference type="GO" id="GO:0046872">
    <property type="term" value="F:metal ion binding"/>
    <property type="evidence" value="ECO:0007669"/>
    <property type="project" value="UniProtKB-KW"/>
</dbReference>
<protein>
    <recommendedName>
        <fullName evidence="8">Phosphodiesterase</fullName>
        <ecNumber evidence="8">3.1.4.-</ecNumber>
    </recommendedName>
</protein>
<keyword evidence="11" id="KW-1185">Reference proteome</keyword>
<reference evidence="10" key="2">
    <citation type="submission" date="2024-06" db="UniProtKB">
        <authorList>
            <consortium name="EnsemblMetazoa"/>
        </authorList>
    </citation>
    <scope>IDENTIFICATION</scope>
</reference>
<dbReference type="PROSITE" id="PS00126">
    <property type="entry name" value="PDEASE_I_1"/>
    <property type="match status" value="1"/>
</dbReference>
<dbReference type="InterPro" id="IPR003607">
    <property type="entry name" value="HD/PDEase_dom"/>
</dbReference>
<dbReference type="InterPro" id="IPR023088">
    <property type="entry name" value="PDEase"/>
</dbReference>
<feature type="binding site" evidence="6">
    <location>
        <begin position="553"/>
        <end position="557"/>
    </location>
    <ligand>
        <name>AMP</name>
        <dbReference type="ChEBI" id="CHEBI:456215"/>
    </ligand>
</feature>
<feature type="binding site" evidence="7">
    <location>
        <position position="592"/>
    </location>
    <ligand>
        <name>Zn(2+)</name>
        <dbReference type="ChEBI" id="CHEBI:29105"/>
        <label>1</label>
    </ligand>
</feature>
<feature type="binding site" evidence="6">
    <location>
        <position position="703"/>
    </location>
    <ligand>
        <name>AMP</name>
        <dbReference type="ChEBI" id="CHEBI:456215"/>
    </ligand>
</feature>
<dbReference type="Pfam" id="PF00233">
    <property type="entry name" value="PDEase_I"/>
    <property type="match status" value="1"/>
</dbReference>
<keyword evidence="4 8" id="KW-0378">Hydrolase</keyword>
<accession>A0AAN0J281</accession>
<evidence type="ECO:0000313" key="11">
    <source>
        <dbReference type="Proteomes" id="UP000007879"/>
    </source>
</evidence>
<dbReference type="Pfam" id="PF01590">
    <property type="entry name" value="GAF"/>
    <property type="match status" value="2"/>
</dbReference>
<evidence type="ECO:0000256" key="5">
    <source>
        <dbReference type="PIRSR" id="PIRSR623088-1"/>
    </source>
</evidence>
<evidence type="ECO:0000256" key="6">
    <source>
        <dbReference type="PIRSR" id="PIRSR623088-2"/>
    </source>
</evidence>
<evidence type="ECO:0000256" key="3">
    <source>
        <dbReference type="ARBA" id="ARBA00022723"/>
    </source>
</evidence>
<dbReference type="SMART" id="SM00471">
    <property type="entry name" value="HDc"/>
    <property type="match status" value="1"/>
</dbReference>
<dbReference type="Gene3D" id="3.30.450.40">
    <property type="match status" value="2"/>
</dbReference>
<dbReference type="GO" id="GO:0004114">
    <property type="term" value="F:3',5'-cyclic-nucleotide phosphodiesterase activity"/>
    <property type="evidence" value="ECO:0007669"/>
    <property type="project" value="InterPro"/>
</dbReference>
<dbReference type="KEGG" id="aqu:100640664"/>
<dbReference type="InterPro" id="IPR003018">
    <property type="entry name" value="GAF"/>
</dbReference>
<feature type="binding site" evidence="7">
    <location>
        <position position="593"/>
    </location>
    <ligand>
        <name>Zn(2+)</name>
        <dbReference type="ChEBI" id="CHEBI:29105"/>
        <label>1</label>
    </ligand>
</feature>
<dbReference type="AlphaFoldDB" id="A0AAN0J281"/>
<dbReference type="Proteomes" id="UP000007879">
    <property type="component" value="Unassembled WGS sequence"/>
</dbReference>
<evidence type="ECO:0000256" key="1">
    <source>
        <dbReference type="ARBA" id="ARBA00007648"/>
    </source>
</evidence>
<dbReference type="InterPro" id="IPR029016">
    <property type="entry name" value="GAF-like_dom_sf"/>
</dbReference>
<evidence type="ECO:0000313" key="10">
    <source>
        <dbReference type="EnsemblMetazoa" id="XP_019850837.1"/>
    </source>
</evidence>
<dbReference type="SMART" id="SM00065">
    <property type="entry name" value="GAF"/>
    <property type="match status" value="2"/>
</dbReference>
<comment type="cofactor">
    <cofactor evidence="8">
        <name>a divalent metal cation</name>
        <dbReference type="ChEBI" id="CHEBI:60240"/>
    </cofactor>
    <text evidence="8">Binds 2 divalent metal cations per subunit. Site 1 may preferentially bind zinc ions, while site 2 has a preference for magnesium and/or manganese ions.</text>
</comment>
<dbReference type="InterPro" id="IPR036971">
    <property type="entry name" value="PDEase_catalytic_dom_sf"/>
</dbReference>
<dbReference type="SUPFAM" id="SSF109604">
    <property type="entry name" value="HD-domain/PDEase-like"/>
    <property type="match status" value="1"/>
</dbReference>